<evidence type="ECO:0000313" key="2">
    <source>
        <dbReference type="Proteomes" id="UP000276133"/>
    </source>
</evidence>
<gene>
    <name evidence="1" type="ORF">BpHYR1_040360</name>
</gene>
<protein>
    <submittedName>
        <fullName evidence="1">Uncharacterized protein</fullName>
    </submittedName>
</protein>
<sequence>MVCFFRNGDWKRRLFFAITRKVYFKQYGLIFEWMPWSFAKKLHYRFRTMRMFINNIECRYTSISCTKNLICNQIFSQSTKLQFDSFNSEKFGILNLNELISNKVGCCSTLTNFNTGSSLLKCLKCHIAIQCSHELSNSLPGLGLVNFKNSGIYHCKWY</sequence>
<reference evidence="1 2" key="1">
    <citation type="journal article" date="2018" name="Sci. Rep.">
        <title>Genomic signatures of local adaptation to the degree of environmental predictability in rotifers.</title>
        <authorList>
            <person name="Franch-Gras L."/>
            <person name="Hahn C."/>
            <person name="Garcia-Roger E.M."/>
            <person name="Carmona M.J."/>
            <person name="Serra M."/>
            <person name="Gomez A."/>
        </authorList>
    </citation>
    <scope>NUCLEOTIDE SEQUENCE [LARGE SCALE GENOMIC DNA]</scope>
    <source>
        <strain evidence="1">HYR1</strain>
    </source>
</reference>
<dbReference type="EMBL" id="REGN01004844">
    <property type="protein sequence ID" value="RNA15918.1"/>
    <property type="molecule type" value="Genomic_DNA"/>
</dbReference>
<organism evidence="1 2">
    <name type="scientific">Brachionus plicatilis</name>
    <name type="common">Marine rotifer</name>
    <name type="synonym">Brachionus muelleri</name>
    <dbReference type="NCBI Taxonomy" id="10195"/>
    <lineage>
        <taxon>Eukaryota</taxon>
        <taxon>Metazoa</taxon>
        <taxon>Spiralia</taxon>
        <taxon>Gnathifera</taxon>
        <taxon>Rotifera</taxon>
        <taxon>Eurotatoria</taxon>
        <taxon>Monogononta</taxon>
        <taxon>Pseudotrocha</taxon>
        <taxon>Ploima</taxon>
        <taxon>Brachionidae</taxon>
        <taxon>Brachionus</taxon>
    </lineage>
</organism>
<name>A0A3M7QY34_BRAPC</name>
<proteinExistence type="predicted"/>
<comment type="caution">
    <text evidence="1">The sequence shown here is derived from an EMBL/GenBank/DDBJ whole genome shotgun (WGS) entry which is preliminary data.</text>
</comment>
<dbReference type="AlphaFoldDB" id="A0A3M7QY34"/>
<evidence type="ECO:0000313" key="1">
    <source>
        <dbReference type="EMBL" id="RNA15918.1"/>
    </source>
</evidence>
<accession>A0A3M7QY34</accession>
<keyword evidence="2" id="KW-1185">Reference proteome</keyword>
<dbReference type="Proteomes" id="UP000276133">
    <property type="component" value="Unassembled WGS sequence"/>
</dbReference>